<sequence length="32" mass="3715">MCSKQCGYPAMRMRRPFRCLAIALKIRAKQAD</sequence>
<dbReference type="EMBL" id="KT944070">
    <property type="protein sequence ID" value="ALU64447.1"/>
    <property type="molecule type" value="Genomic_DNA"/>
</dbReference>
<evidence type="ECO:0000313" key="1">
    <source>
        <dbReference type="EMBL" id="ALU64447.1"/>
    </source>
</evidence>
<accession>A0A0U3HZP8</accession>
<organism evidence="1">
    <name type="scientific">Rhizobium leguminosarum bv. viciae</name>
    <dbReference type="NCBI Taxonomy" id="387"/>
    <lineage>
        <taxon>Bacteria</taxon>
        <taxon>Pseudomonadati</taxon>
        <taxon>Pseudomonadota</taxon>
        <taxon>Alphaproteobacteria</taxon>
        <taxon>Hyphomicrobiales</taxon>
        <taxon>Rhizobiaceae</taxon>
        <taxon>Rhizobium/Agrobacterium group</taxon>
        <taxon>Rhizobium</taxon>
    </lineage>
</organism>
<dbReference type="AlphaFoldDB" id="A0A0U3HZP8"/>
<reference evidence="1" key="1">
    <citation type="submission" date="2015-10" db="EMBL/GenBank/DDBJ databases">
        <title>Comparative analysis of sym-gene organization in Rhizobium leguminosarum bv. viciae strains, isolated from different host plants and demonstrating clear differences in symbiotic specificity.</title>
        <authorList>
            <person name="Chirak E.R."/>
            <person name="Kimeklis A.K."/>
            <person name="Andronov E.E."/>
        </authorList>
    </citation>
    <scope>NUCLEOTIDE SEQUENCE</scope>
    <source>
        <strain evidence="1">Vaf12</strain>
    </source>
</reference>
<name>A0A0U3HZP8_RHILV</name>
<protein>
    <submittedName>
        <fullName evidence="1">Uncharacterized protein</fullName>
    </submittedName>
</protein>
<proteinExistence type="predicted"/>